<keyword evidence="4" id="KW-0175">Coiled coil</keyword>
<evidence type="ECO:0000313" key="11">
    <source>
        <dbReference type="WBParaSite" id="Smp_181090.1"/>
    </source>
</evidence>
<dbReference type="InterPro" id="IPR028564">
    <property type="entry name" value="MT_TRM10-typ"/>
</dbReference>
<dbReference type="ExpressionAtlas" id="A0A3Q0KU17">
    <property type="expression patterns" value="baseline and differential"/>
</dbReference>
<dbReference type="GO" id="GO:0008168">
    <property type="term" value="F:methyltransferase activity"/>
    <property type="evidence" value="ECO:0007669"/>
    <property type="project" value="UniProtKB-KW"/>
</dbReference>
<dbReference type="InterPro" id="IPR047911">
    <property type="entry name" value="Trm10_B_MTase_dom"/>
</dbReference>
<dbReference type="GO" id="GO:0005654">
    <property type="term" value="C:nucleoplasm"/>
    <property type="evidence" value="ECO:0007669"/>
    <property type="project" value="TreeGrafter"/>
</dbReference>
<dbReference type="PANTHER" id="PTHR13563">
    <property type="entry name" value="TRNA (GUANINE-9-) METHYLTRANSFERASE"/>
    <property type="match status" value="1"/>
</dbReference>
<keyword evidence="3" id="KW-0949">S-adenosyl-L-methionine</keyword>
<accession>A0A3Q0KU17</accession>
<dbReference type="PROSITE" id="PS51675">
    <property type="entry name" value="SAM_MT_TRM10"/>
    <property type="match status" value="1"/>
</dbReference>
<feature type="domain" description="SAM-dependent MTase TRM10-type" evidence="9">
    <location>
        <begin position="66"/>
        <end position="259"/>
    </location>
</feature>
<dbReference type="InParanoid" id="A0A3Q0KU17"/>
<dbReference type="Proteomes" id="UP000008854">
    <property type="component" value="Unassembled WGS sequence"/>
</dbReference>
<organism evidence="10 11">
    <name type="scientific">Schistosoma mansoni</name>
    <name type="common">Blood fluke</name>
    <dbReference type="NCBI Taxonomy" id="6183"/>
    <lineage>
        <taxon>Eukaryota</taxon>
        <taxon>Metazoa</taxon>
        <taxon>Spiralia</taxon>
        <taxon>Lophotrochozoa</taxon>
        <taxon>Platyhelminthes</taxon>
        <taxon>Trematoda</taxon>
        <taxon>Digenea</taxon>
        <taxon>Strigeidida</taxon>
        <taxon>Schistosomatoidea</taxon>
        <taxon>Schistosomatidae</taxon>
        <taxon>Schistosoma</taxon>
    </lineage>
</organism>
<keyword evidence="2" id="KW-0808">Transferase</keyword>
<evidence type="ECO:0000259" key="9">
    <source>
        <dbReference type="PROSITE" id="PS51675"/>
    </source>
</evidence>
<name>A0A3Q0KU17_SCHMA</name>
<dbReference type="InterPro" id="IPR038459">
    <property type="entry name" value="MT_TRM10-typ_sf"/>
</dbReference>
<evidence type="ECO:0000256" key="4">
    <source>
        <dbReference type="ARBA" id="ARBA00023054"/>
    </source>
</evidence>
<sequence length="259" mass="30001">MLSIFQDLKNQGMPNSCQNRYRRILRRRKERRRQEKFRKKIALRNKIRADIELNRYHSKKFRKKEVSNRLQIALHEGIRIYIDCSYEALMSPKECNKFAQQLCRLYGANKKATKPLSINLVNFSQHGPLFHACQSKCDGFLTYKIGLYSETPSSITPENIEIVYLSPDAKEPLISISENCAYVLGCLVDEHILKGRSRQEAENQGYRAVRLPIEEFTSGKNSNPVLAINHVVDILLAYMENGGDWKAALHSKLPQRFLK</sequence>
<dbReference type="GO" id="GO:0000049">
    <property type="term" value="F:tRNA binding"/>
    <property type="evidence" value="ECO:0007669"/>
    <property type="project" value="TreeGrafter"/>
</dbReference>
<keyword evidence="1" id="KW-0489">Methyltransferase</keyword>
<evidence type="ECO:0000313" key="10">
    <source>
        <dbReference type="Proteomes" id="UP000008854"/>
    </source>
</evidence>
<dbReference type="GO" id="GO:0002939">
    <property type="term" value="P:tRNA N1-guanine methylation"/>
    <property type="evidence" value="ECO:0007669"/>
    <property type="project" value="TreeGrafter"/>
</dbReference>
<dbReference type="PANTHER" id="PTHR13563:SF19">
    <property type="entry name" value="TRNA METHYLTRANSFERASE 10 HOMOLOG B"/>
    <property type="match status" value="1"/>
</dbReference>
<reference evidence="11" key="2">
    <citation type="submission" date="2018-12" db="UniProtKB">
        <authorList>
            <consortium name="WormBaseParasite"/>
        </authorList>
    </citation>
    <scope>IDENTIFICATION</scope>
    <source>
        <strain evidence="11">Puerto Rican</strain>
    </source>
</reference>
<evidence type="ECO:0000256" key="6">
    <source>
        <dbReference type="ARBA" id="ARBA00035712"/>
    </source>
</evidence>
<protein>
    <recommendedName>
        <fullName evidence="5">tRNA methyltransferase 10 homolog B</fullName>
    </recommendedName>
    <alternativeName>
        <fullName evidence="6">RNA (guanine-9-)-methyltransferase domain-containing protein 3</fullName>
    </alternativeName>
    <alternativeName>
        <fullName evidence="7">tRNA (guanine(9)-N(1))-methyltransferase TRMT10B</fullName>
    </alternativeName>
</protein>
<dbReference type="Gene3D" id="3.40.1280.30">
    <property type="match status" value="1"/>
</dbReference>
<reference evidence="10" key="1">
    <citation type="journal article" date="2012" name="PLoS Negl. Trop. Dis.">
        <title>A systematically improved high quality genome and transcriptome of the human blood fluke Schistosoma mansoni.</title>
        <authorList>
            <person name="Protasio A.V."/>
            <person name="Tsai I.J."/>
            <person name="Babbage A."/>
            <person name="Nichol S."/>
            <person name="Hunt M."/>
            <person name="Aslett M.A."/>
            <person name="De Silva N."/>
            <person name="Velarde G.S."/>
            <person name="Anderson T.J."/>
            <person name="Clark R.C."/>
            <person name="Davidson C."/>
            <person name="Dillon G.P."/>
            <person name="Holroyd N.E."/>
            <person name="LoVerde P.T."/>
            <person name="Lloyd C."/>
            <person name="McQuillan J."/>
            <person name="Oliveira G."/>
            <person name="Otto T.D."/>
            <person name="Parker-Manuel S.J."/>
            <person name="Quail M.A."/>
            <person name="Wilson R.A."/>
            <person name="Zerlotini A."/>
            <person name="Dunne D.W."/>
            <person name="Berriman M."/>
        </authorList>
    </citation>
    <scope>NUCLEOTIDE SEQUENCE [LARGE SCALE GENOMIC DNA]</scope>
    <source>
        <strain evidence="10">Puerto Rican</strain>
    </source>
</reference>
<dbReference type="STRING" id="6183.A0A3Q0KU17"/>
<keyword evidence="10" id="KW-1185">Reference proteome</keyword>
<evidence type="ECO:0000256" key="3">
    <source>
        <dbReference type="ARBA" id="ARBA00022691"/>
    </source>
</evidence>
<dbReference type="AlphaFoldDB" id="A0A3Q0KU17"/>
<dbReference type="CDD" id="cd18100">
    <property type="entry name" value="Trm10euk_B"/>
    <property type="match status" value="1"/>
</dbReference>
<dbReference type="WBParaSite" id="Smp_181090.1">
    <property type="protein sequence ID" value="Smp_181090.1"/>
    <property type="gene ID" value="Smp_181090"/>
</dbReference>
<evidence type="ECO:0000256" key="2">
    <source>
        <dbReference type="ARBA" id="ARBA00022679"/>
    </source>
</evidence>
<dbReference type="InterPro" id="IPR007356">
    <property type="entry name" value="tRNA_m1G_MeTrfase_euk"/>
</dbReference>
<evidence type="ECO:0000256" key="8">
    <source>
        <dbReference type="ARBA" id="ARBA00045240"/>
    </source>
</evidence>
<evidence type="ECO:0000256" key="5">
    <source>
        <dbReference type="ARBA" id="ARBA00035688"/>
    </source>
</evidence>
<proteinExistence type="predicted"/>
<comment type="function">
    <text evidence="8">S-adenosyl-L-methionine-dependent guanine N(1)-methyltransferase that catalyzes the formation of N(1)-methylguanine at position 9 (m1G9) in tRNAs. Probably not able to catalyze formation of N(1)-methyladenine at position 9 (m1A9) in tRNAs.</text>
</comment>
<evidence type="ECO:0000256" key="1">
    <source>
        <dbReference type="ARBA" id="ARBA00022603"/>
    </source>
</evidence>
<evidence type="ECO:0000256" key="7">
    <source>
        <dbReference type="ARBA" id="ARBA00035725"/>
    </source>
</evidence>